<dbReference type="InterPro" id="IPR012878">
    <property type="entry name" value="Beta-AFase-like_GH127_cat"/>
</dbReference>
<dbReference type="Proteomes" id="UP001519345">
    <property type="component" value="Unassembled WGS sequence"/>
</dbReference>
<organism evidence="4 5">
    <name type="scientific">Virgibacillus natechei</name>
    <dbReference type="NCBI Taxonomy" id="1216297"/>
    <lineage>
        <taxon>Bacteria</taxon>
        <taxon>Bacillati</taxon>
        <taxon>Bacillota</taxon>
        <taxon>Bacilli</taxon>
        <taxon>Bacillales</taxon>
        <taxon>Bacillaceae</taxon>
        <taxon>Virgibacillus</taxon>
    </lineage>
</organism>
<proteinExistence type="predicted"/>
<keyword evidence="5" id="KW-1185">Reference proteome</keyword>
<feature type="domain" description="Non-reducing end beta-L-arabinofuranosidase-like GH127 catalytic" evidence="1">
    <location>
        <begin position="3"/>
        <end position="378"/>
    </location>
</feature>
<dbReference type="RefSeq" id="WP_209462481.1">
    <property type="nucleotide sequence ID" value="NZ_CP110224.1"/>
</dbReference>
<evidence type="ECO:0000259" key="3">
    <source>
        <dbReference type="Pfam" id="PF20736"/>
    </source>
</evidence>
<feature type="domain" description="DUF4986" evidence="2">
    <location>
        <begin position="527"/>
        <end position="588"/>
    </location>
</feature>
<name>A0ABS4IEC4_9BACI</name>
<dbReference type="PANTHER" id="PTHR31151:SF0">
    <property type="entry name" value="PROLINE-TRNA LIGASE (DUF1680)"/>
    <property type="match status" value="1"/>
</dbReference>
<dbReference type="InterPro" id="IPR008928">
    <property type="entry name" value="6-hairpin_glycosidase_sf"/>
</dbReference>
<dbReference type="InterPro" id="IPR032275">
    <property type="entry name" value="DUF4986"/>
</dbReference>
<evidence type="ECO:0000259" key="2">
    <source>
        <dbReference type="Pfam" id="PF16375"/>
    </source>
</evidence>
<dbReference type="PANTHER" id="PTHR31151">
    <property type="entry name" value="PROLINE-TRNA LIGASE (DUF1680)"/>
    <property type="match status" value="1"/>
</dbReference>
<comment type="caution">
    <text evidence="4">The sequence shown here is derived from an EMBL/GenBank/DDBJ whole genome shotgun (WGS) entry which is preliminary data.</text>
</comment>
<evidence type="ECO:0000313" key="5">
    <source>
        <dbReference type="Proteomes" id="UP001519345"/>
    </source>
</evidence>
<protein>
    <submittedName>
        <fullName evidence="4">DUF1680 family protein</fullName>
    </submittedName>
</protein>
<evidence type="ECO:0000313" key="4">
    <source>
        <dbReference type="EMBL" id="MBP1969282.1"/>
    </source>
</evidence>
<evidence type="ECO:0000259" key="1">
    <source>
        <dbReference type="Pfam" id="PF07944"/>
    </source>
</evidence>
<dbReference type="Pfam" id="PF07944">
    <property type="entry name" value="Beta-AFase-like_GH127_cat"/>
    <property type="match status" value="1"/>
</dbReference>
<accession>A0ABS4IEC4</accession>
<dbReference type="SUPFAM" id="SSF48208">
    <property type="entry name" value="Six-hairpin glycosidases"/>
    <property type="match status" value="1"/>
</dbReference>
<dbReference type="Pfam" id="PF16375">
    <property type="entry name" value="DUF4986"/>
    <property type="match status" value="1"/>
</dbReference>
<gene>
    <name evidence="4" type="ORF">J2Z83_001386</name>
</gene>
<feature type="domain" description="Non-reducing end beta-L-arabinofuranosidase-like GH127 middle" evidence="3">
    <location>
        <begin position="389"/>
        <end position="482"/>
    </location>
</feature>
<dbReference type="Pfam" id="PF20736">
    <property type="entry name" value="Glyco_hydro127M"/>
    <property type="match status" value="1"/>
</dbReference>
<sequence>MDNVNLLNGIFKQSQEKGEEYLHYLDIDRLVAPCYEANDQAPKKPRYGGWEKEEIAGHSIGHWLSAAASMYATTWNTELKQKLDYAIDELGNIQYSEPKGYVSGFPRTCFDNVFNGDFQVDNFSLGGSWVPWYSIHKIFAGLIDTYKYTGNRKALDIVLILANWAKNGLGNLTDEQFEKMLICEHGGMNEVMADVYILTNNKEYLDLAKRFCHHAILTPLSEGIDDLEGKHANTQIPKVIGAAKIYDITGEKKYKDLADFFWKQVTNYRSYVIGGNSIGEHFGSENEEELGITTAETCNTYNMLKLTEHLFHWFPKAEYMEYYEKALYNHILPSQDPDTGMKTYFVSTQPGHFKVYCTPDNSFWCCTGSGMENPARYTRNIYYQEQGKLYVNLFIASEINMEDKNMKLRQETSFPESQETKLIITKGNNETLPIHVRIPQWAKGEVIASVNGNEHYSRVENGYLIIKRRWVTGDSVKIKLPMELYTYKSKDDPKKQVIMYGPLVMAGALGKENFPETDIVADHQALNDYPLIDVPTLLTDRMDVNKWITPEQGSPLTFKTDPVGQPGNVNVTLIPFYKLHHQRYTLYWDIRNDSAE</sequence>
<reference evidence="4 5" key="1">
    <citation type="submission" date="2021-03" db="EMBL/GenBank/DDBJ databases">
        <title>Genomic Encyclopedia of Type Strains, Phase IV (KMG-IV): sequencing the most valuable type-strain genomes for metagenomic binning, comparative biology and taxonomic classification.</title>
        <authorList>
            <person name="Goeker M."/>
        </authorList>
    </citation>
    <scope>NUCLEOTIDE SEQUENCE [LARGE SCALE GENOMIC DNA]</scope>
    <source>
        <strain evidence="4 5">DSM 25609</strain>
    </source>
</reference>
<dbReference type="InterPro" id="IPR049046">
    <property type="entry name" value="Beta-AFase-like_GH127_middle"/>
</dbReference>
<dbReference type="EMBL" id="JAGGKX010000005">
    <property type="protein sequence ID" value="MBP1969282.1"/>
    <property type="molecule type" value="Genomic_DNA"/>
</dbReference>